<proteinExistence type="predicted"/>
<protein>
    <submittedName>
        <fullName evidence="1">Uncharacterized protein</fullName>
    </submittedName>
</protein>
<organism evidence="1 2">
    <name type="scientific">Camellia lanceoleosa</name>
    <dbReference type="NCBI Taxonomy" id="1840588"/>
    <lineage>
        <taxon>Eukaryota</taxon>
        <taxon>Viridiplantae</taxon>
        <taxon>Streptophyta</taxon>
        <taxon>Embryophyta</taxon>
        <taxon>Tracheophyta</taxon>
        <taxon>Spermatophyta</taxon>
        <taxon>Magnoliopsida</taxon>
        <taxon>eudicotyledons</taxon>
        <taxon>Gunneridae</taxon>
        <taxon>Pentapetalae</taxon>
        <taxon>asterids</taxon>
        <taxon>Ericales</taxon>
        <taxon>Theaceae</taxon>
        <taxon>Camellia</taxon>
    </lineage>
</organism>
<gene>
    <name evidence="1" type="ORF">LOK49_LG10G02487</name>
</gene>
<dbReference type="Proteomes" id="UP001060215">
    <property type="component" value="Chromosome 10"/>
</dbReference>
<sequence length="185" mass="20788">MFVLDTVRGPLHDCKNKLLMHNSGIVSDSMCPPHSLGSLLRKHLNRRKKARYSIPSIMHAHATPWPIREEPARFSSLRRRRKLCLRSNHLLAAMGSSPGSTSRRRRGQSLRPTSGHQRGCSVTPGLTAQDPITSELGYDTGVHDSVQGSWFIIFMYGSPFILAQGQVWGSVEAKLQQFQRPFNIM</sequence>
<dbReference type="EMBL" id="CM045767">
    <property type="protein sequence ID" value="KAI7998076.1"/>
    <property type="molecule type" value="Genomic_DNA"/>
</dbReference>
<comment type="caution">
    <text evidence="1">The sequence shown here is derived from an EMBL/GenBank/DDBJ whole genome shotgun (WGS) entry which is preliminary data.</text>
</comment>
<evidence type="ECO:0000313" key="1">
    <source>
        <dbReference type="EMBL" id="KAI7998076.1"/>
    </source>
</evidence>
<keyword evidence="2" id="KW-1185">Reference proteome</keyword>
<name>A0ACC0GF69_9ERIC</name>
<accession>A0ACC0GF69</accession>
<evidence type="ECO:0000313" key="2">
    <source>
        <dbReference type="Proteomes" id="UP001060215"/>
    </source>
</evidence>
<reference evidence="1 2" key="1">
    <citation type="journal article" date="2022" name="Plant J.">
        <title>Chromosome-level genome of Camellia lanceoleosa provides a valuable resource for understanding genome evolution and self-incompatibility.</title>
        <authorList>
            <person name="Gong W."/>
            <person name="Xiao S."/>
            <person name="Wang L."/>
            <person name="Liao Z."/>
            <person name="Chang Y."/>
            <person name="Mo W."/>
            <person name="Hu G."/>
            <person name="Li W."/>
            <person name="Zhao G."/>
            <person name="Zhu H."/>
            <person name="Hu X."/>
            <person name="Ji K."/>
            <person name="Xiang X."/>
            <person name="Song Q."/>
            <person name="Yuan D."/>
            <person name="Jin S."/>
            <person name="Zhang L."/>
        </authorList>
    </citation>
    <scope>NUCLEOTIDE SEQUENCE [LARGE SCALE GENOMIC DNA]</scope>
    <source>
        <strain evidence="1">SQ_2022a</strain>
    </source>
</reference>